<dbReference type="OrthoDB" id="7064567at2"/>
<name>A0A1S8CRJ6_9GAMM</name>
<protein>
    <submittedName>
        <fullName evidence="1">Uncharacterized protein</fullName>
    </submittedName>
</protein>
<proteinExistence type="predicted"/>
<reference evidence="1 2" key="1">
    <citation type="submission" date="2016-10" db="EMBL/GenBank/DDBJ databases">
        <title>Draft Genome sequence of Alkanindiges sp. strain H1.</title>
        <authorList>
            <person name="Subhash Y."/>
            <person name="Lee S."/>
        </authorList>
    </citation>
    <scope>NUCLEOTIDE SEQUENCE [LARGE SCALE GENOMIC DNA]</scope>
    <source>
        <strain evidence="1 2">H1</strain>
    </source>
</reference>
<keyword evidence="2" id="KW-1185">Reference proteome</keyword>
<dbReference type="EMBL" id="MLCN01000040">
    <property type="protein sequence ID" value="ONG37956.1"/>
    <property type="molecule type" value="Genomic_DNA"/>
</dbReference>
<dbReference type="RefSeq" id="WP_076879119.1">
    <property type="nucleotide sequence ID" value="NZ_MLCN01000040.1"/>
</dbReference>
<dbReference type="STRING" id="1907941.BKE30_13475"/>
<comment type="caution">
    <text evidence="1">The sequence shown here is derived from an EMBL/GenBank/DDBJ whole genome shotgun (WGS) entry which is preliminary data.</text>
</comment>
<organism evidence="1 2">
    <name type="scientific">Alkanindiges hydrocarboniclasticus</name>
    <dbReference type="NCBI Taxonomy" id="1907941"/>
    <lineage>
        <taxon>Bacteria</taxon>
        <taxon>Pseudomonadati</taxon>
        <taxon>Pseudomonadota</taxon>
        <taxon>Gammaproteobacteria</taxon>
        <taxon>Moraxellales</taxon>
        <taxon>Moraxellaceae</taxon>
        <taxon>Alkanindiges</taxon>
    </lineage>
</organism>
<dbReference type="AlphaFoldDB" id="A0A1S8CRJ6"/>
<accession>A0A1S8CRJ6</accession>
<dbReference type="Proteomes" id="UP000192132">
    <property type="component" value="Unassembled WGS sequence"/>
</dbReference>
<evidence type="ECO:0000313" key="2">
    <source>
        <dbReference type="Proteomes" id="UP000192132"/>
    </source>
</evidence>
<evidence type="ECO:0000313" key="1">
    <source>
        <dbReference type="EMBL" id="ONG37956.1"/>
    </source>
</evidence>
<sequence>MAFVNEYITPEDREKYDLDALDKIYQRMFLPMSKSDCITIDRERNSYLRLVKLGRECEDEGNIWYFSFYINNDTYTFKFHIEEAGNLRTHASRKYKILKIFPDKTGDISHLYPILKEALIEYKVLGKLSKCTSFEANFDF</sequence>
<gene>
    <name evidence="1" type="ORF">BKE30_13475</name>
</gene>